<dbReference type="SMR" id="A0A4Q9PPF4"/>
<sequence length="159" mass="16381">MHFSFVTSFVAVATIFGSAMAESHTVHFNNQCGHGTPTLVQNGKILSTGNDFVSNGPLISAIAYLQTGSCGLDGEGCTLVEATLKNPTTPGSGSSADISLIPPHTFSVTSGFVYSGGCDGVGADCKDANCPDAFHDPNQTGVQKACQVDNVNLDITFCD</sequence>
<evidence type="ECO:0000313" key="1">
    <source>
        <dbReference type="EMBL" id="TBU56136.1"/>
    </source>
</evidence>
<dbReference type="Proteomes" id="UP000292082">
    <property type="component" value="Unassembled WGS sequence"/>
</dbReference>
<organism evidence="1 2">
    <name type="scientific">Dichomitus squalens</name>
    <dbReference type="NCBI Taxonomy" id="114155"/>
    <lineage>
        <taxon>Eukaryota</taxon>
        <taxon>Fungi</taxon>
        <taxon>Dikarya</taxon>
        <taxon>Basidiomycota</taxon>
        <taxon>Agaricomycotina</taxon>
        <taxon>Agaricomycetes</taxon>
        <taxon>Polyporales</taxon>
        <taxon>Polyporaceae</taxon>
        <taxon>Dichomitus</taxon>
    </lineage>
</organism>
<gene>
    <name evidence="1" type="ORF">BD310DRAFT_979076</name>
</gene>
<keyword evidence="2" id="KW-1185">Reference proteome</keyword>
<dbReference type="OMA" id="TFNNKCG"/>
<name>A0A4Q9PPF4_9APHY</name>
<protein>
    <submittedName>
        <fullName evidence="1">Glycopeptide</fullName>
    </submittedName>
</protein>
<accession>A0A4Q9PPF4</accession>
<proteinExistence type="predicted"/>
<dbReference type="EMBL" id="ML145156">
    <property type="protein sequence ID" value="TBU56136.1"/>
    <property type="molecule type" value="Genomic_DNA"/>
</dbReference>
<dbReference type="AlphaFoldDB" id="A0A4Q9PPF4"/>
<reference evidence="1 2" key="1">
    <citation type="submission" date="2019-01" db="EMBL/GenBank/DDBJ databases">
        <title>Draft genome sequences of three monokaryotic isolates of the white-rot basidiomycete fungus Dichomitus squalens.</title>
        <authorList>
            <consortium name="DOE Joint Genome Institute"/>
            <person name="Lopez S.C."/>
            <person name="Andreopoulos B."/>
            <person name="Pangilinan J."/>
            <person name="Lipzen A."/>
            <person name="Riley R."/>
            <person name="Ahrendt S."/>
            <person name="Ng V."/>
            <person name="Barry K."/>
            <person name="Daum C."/>
            <person name="Grigoriev I.V."/>
            <person name="Hilden K.S."/>
            <person name="Makela M.R."/>
            <person name="de Vries R.P."/>
        </authorList>
    </citation>
    <scope>NUCLEOTIDE SEQUENCE [LARGE SCALE GENOMIC DNA]</scope>
    <source>
        <strain evidence="1 2">CBS 464.89</strain>
    </source>
</reference>
<evidence type="ECO:0000313" key="2">
    <source>
        <dbReference type="Proteomes" id="UP000292082"/>
    </source>
</evidence>